<gene>
    <name evidence="4" type="ORF">F5I99_13895</name>
</gene>
<evidence type="ECO:0000256" key="1">
    <source>
        <dbReference type="ARBA" id="ARBA00022741"/>
    </source>
</evidence>
<dbReference type="Gene3D" id="3.90.1200.10">
    <property type="match status" value="1"/>
</dbReference>
<dbReference type="PANTHER" id="PTHR33540">
    <property type="entry name" value="TRNA THREONYLCARBAMOYLADENOSINE BIOSYNTHESIS PROTEIN TSAE"/>
    <property type="match status" value="1"/>
</dbReference>
<dbReference type="InterPro" id="IPR002575">
    <property type="entry name" value="Aminoglycoside_PTrfase"/>
</dbReference>
<dbReference type="Pfam" id="PF01636">
    <property type="entry name" value="APH"/>
    <property type="match status" value="1"/>
</dbReference>
<keyword evidence="1" id="KW-0547">Nucleotide-binding</keyword>
<sequence>MGRRQLALKNWVAKQITGFALGVDEPITLEPVAGDASFRRYFRVQADKQSFIVMDAPPEHEDCRPFVAVAQQWLAAGVRVPKLLAEDLDQGFLLLEDFGDQLFYAALNSGTADGLYASAFSELVKIQSIPAQTLPPYDEILLRREMQLFHEWFLQRWLGLSLPRSQSSLLAKVESQLVEAALAQPQVTVHRDYHSRNLMLLPDAQIGVIDFQDAVAGALTYDLVSLLRDSYIHWPEEKVAGWVEQFQQQSPLAKSMDVAAFKQAFDWMGMQRHLKVCGIFARLCLRDGKTAYLQDIPLTLRNLYQSAQRYPEFSEFADWLQSQVIPTVNQQPELQGRELNDRWYI</sequence>
<dbReference type="Gene3D" id="3.30.200.20">
    <property type="entry name" value="Phosphorylase Kinase, domain 1"/>
    <property type="match status" value="1"/>
</dbReference>
<keyword evidence="5" id="KW-1185">Reference proteome</keyword>
<evidence type="ECO:0000313" key="4">
    <source>
        <dbReference type="EMBL" id="QEW07499.1"/>
    </source>
</evidence>
<organism evidence="4 5">
    <name type="scientific">Nitrincola iocasae</name>
    <dbReference type="NCBI Taxonomy" id="2614693"/>
    <lineage>
        <taxon>Bacteria</taxon>
        <taxon>Pseudomonadati</taxon>
        <taxon>Pseudomonadota</taxon>
        <taxon>Gammaproteobacteria</taxon>
        <taxon>Oceanospirillales</taxon>
        <taxon>Oceanospirillaceae</taxon>
        <taxon>Nitrincola</taxon>
    </lineage>
</organism>
<dbReference type="SUPFAM" id="SSF56112">
    <property type="entry name" value="Protein kinase-like (PK-like)"/>
    <property type="match status" value="1"/>
</dbReference>
<dbReference type="GO" id="GO:0016740">
    <property type="term" value="F:transferase activity"/>
    <property type="evidence" value="ECO:0007669"/>
    <property type="project" value="UniProtKB-KW"/>
</dbReference>
<protein>
    <submittedName>
        <fullName evidence="4">Phosphotransferase</fullName>
    </submittedName>
</protein>
<dbReference type="PANTHER" id="PTHR33540:SF1">
    <property type="entry name" value="N-ACETYLMURAMATE_N-ACETYLGLUCOSAMINE KINASE"/>
    <property type="match status" value="1"/>
</dbReference>
<evidence type="ECO:0000313" key="5">
    <source>
        <dbReference type="Proteomes" id="UP000325606"/>
    </source>
</evidence>
<dbReference type="EMBL" id="CP044222">
    <property type="protein sequence ID" value="QEW07499.1"/>
    <property type="molecule type" value="Genomic_DNA"/>
</dbReference>
<feature type="domain" description="Aminoglycoside phosphotransferase" evidence="3">
    <location>
        <begin position="28"/>
        <end position="249"/>
    </location>
</feature>
<dbReference type="Proteomes" id="UP000325606">
    <property type="component" value="Chromosome"/>
</dbReference>
<keyword evidence="4" id="KW-0808">Transferase</keyword>
<dbReference type="AlphaFoldDB" id="A0A5J6LFW8"/>
<dbReference type="KEGG" id="nik:F5I99_13895"/>
<proteinExistence type="predicted"/>
<dbReference type="RefSeq" id="WP_151056980.1">
    <property type="nucleotide sequence ID" value="NZ_CP044222.1"/>
</dbReference>
<accession>A0A5J6LFW8</accession>
<evidence type="ECO:0000259" key="3">
    <source>
        <dbReference type="Pfam" id="PF01636"/>
    </source>
</evidence>
<dbReference type="InterPro" id="IPR011009">
    <property type="entry name" value="Kinase-like_dom_sf"/>
</dbReference>
<reference evidence="4 5" key="1">
    <citation type="submission" date="2019-09" db="EMBL/GenBank/DDBJ databases">
        <title>Nitrincola iocasae sp. nov., a bacterium isolated from the sediment collected at a cold seep field in South China Sea.</title>
        <authorList>
            <person name="Zhang H."/>
            <person name="Wang H."/>
            <person name="Li C."/>
        </authorList>
    </citation>
    <scope>NUCLEOTIDE SEQUENCE [LARGE SCALE GENOMIC DNA]</scope>
    <source>
        <strain evidence="4 5">KXZD1103</strain>
    </source>
</reference>
<name>A0A5J6LFW8_9GAMM</name>
<dbReference type="GO" id="GO:0005524">
    <property type="term" value="F:ATP binding"/>
    <property type="evidence" value="ECO:0007669"/>
    <property type="project" value="UniProtKB-KW"/>
</dbReference>
<evidence type="ECO:0000256" key="2">
    <source>
        <dbReference type="ARBA" id="ARBA00022840"/>
    </source>
</evidence>
<keyword evidence="2" id="KW-0067">ATP-binding</keyword>